<dbReference type="AlphaFoldDB" id="A0A5C3MN17"/>
<protein>
    <submittedName>
        <fullName evidence="2">Uncharacterized protein</fullName>
    </submittedName>
</protein>
<dbReference type="EMBL" id="ML213531">
    <property type="protein sequence ID" value="TFK46277.1"/>
    <property type="molecule type" value="Genomic_DNA"/>
</dbReference>
<dbReference type="Proteomes" id="UP000305948">
    <property type="component" value="Unassembled WGS sequence"/>
</dbReference>
<organism evidence="2 3">
    <name type="scientific">Heliocybe sulcata</name>
    <dbReference type="NCBI Taxonomy" id="5364"/>
    <lineage>
        <taxon>Eukaryota</taxon>
        <taxon>Fungi</taxon>
        <taxon>Dikarya</taxon>
        <taxon>Basidiomycota</taxon>
        <taxon>Agaricomycotina</taxon>
        <taxon>Agaricomycetes</taxon>
        <taxon>Gloeophyllales</taxon>
        <taxon>Gloeophyllaceae</taxon>
        <taxon>Heliocybe</taxon>
    </lineage>
</organism>
<feature type="compositionally biased region" description="Basic and acidic residues" evidence="1">
    <location>
        <begin position="345"/>
        <end position="355"/>
    </location>
</feature>
<feature type="compositionally biased region" description="Basic and acidic residues" evidence="1">
    <location>
        <begin position="202"/>
        <end position="229"/>
    </location>
</feature>
<feature type="compositionally biased region" description="Low complexity" evidence="1">
    <location>
        <begin position="262"/>
        <end position="277"/>
    </location>
</feature>
<feature type="compositionally biased region" description="Polar residues" evidence="1">
    <location>
        <begin position="168"/>
        <end position="180"/>
    </location>
</feature>
<feature type="compositionally biased region" description="Basic and acidic residues" evidence="1">
    <location>
        <begin position="324"/>
        <end position="334"/>
    </location>
</feature>
<gene>
    <name evidence="2" type="ORF">OE88DRAFT_926475</name>
</gene>
<reference evidence="2 3" key="1">
    <citation type="journal article" date="2019" name="Nat. Ecol. Evol.">
        <title>Megaphylogeny resolves global patterns of mushroom evolution.</title>
        <authorList>
            <person name="Varga T."/>
            <person name="Krizsan K."/>
            <person name="Foldi C."/>
            <person name="Dima B."/>
            <person name="Sanchez-Garcia M."/>
            <person name="Sanchez-Ramirez S."/>
            <person name="Szollosi G.J."/>
            <person name="Szarkandi J.G."/>
            <person name="Papp V."/>
            <person name="Albert L."/>
            <person name="Andreopoulos W."/>
            <person name="Angelini C."/>
            <person name="Antonin V."/>
            <person name="Barry K.W."/>
            <person name="Bougher N.L."/>
            <person name="Buchanan P."/>
            <person name="Buyck B."/>
            <person name="Bense V."/>
            <person name="Catcheside P."/>
            <person name="Chovatia M."/>
            <person name="Cooper J."/>
            <person name="Damon W."/>
            <person name="Desjardin D."/>
            <person name="Finy P."/>
            <person name="Geml J."/>
            <person name="Haridas S."/>
            <person name="Hughes K."/>
            <person name="Justo A."/>
            <person name="Karasinski D."/>
            <person name="Kautmanova I."/>
            <person name="Kiss B."/>
            <person name="Kocsube S."/>
            <person name="Kotiranta H."/>
            <person name="LaButti K.M."/>
            <person name="Lechner B.E."/>
            <person name="Liimatainen K."/>
            <person name="Lipzen A."/>
            <person name="Lukacs Z."/>
            <person name="Mihaltcheva S."/>
            <person name="Morgado L.N."/>
            <person name="Niskanen T."/>
            <person name="Noordeloos M.E."/>
            <person name="Ohm R.A."/>
            <person name="Ortiz-Santana B."/>
            <person name="Ovrebo C."/>
            <person name="Racz N."/>
            <person name="Riley R."/>
            <person name="Savchenko A."/>
            <person name="Shiryaev A."/>
            <person name="Soop K."/>
            <person name="Spirin V."/>
            <person name="Szebenyi C."/>
            <person name="Tomsovsky M."/>
            <person name="Tulloss R.E."/>
            <person name="Uehling J."/>
            <person name="Grigoriev I.V."/>
            <person name="Vagvolgyi C."/>
            <person name="Papp T."/>
            <person name="Martin F.M."/>
            <person name="Miettinen O."/>
            <person name="Hibbett D.S."/>
            <person name="Nagy L.G."/>
        </authorList>
    </citation>
    <scope>NUCLEOTIDE SEQUENCE [LARGE SCALE GENOMIC DNA]</scope>
    <source>
        <strain evidence="2 3">OMC1185</strain>
    </source>
</reference>
<keyword evidence="3" id="KW-1185">Reference proteome</keyword>
<evidence type="ECO:0000313" key="3">
    <source>
        <dbReference type="Proteomes" id="UP000305948"/>
    </source>
</evidence>
<name>A0A5C3MN17_9AGAM</name>
<evidence type="ECO:0000313" key="2">
    <source>
        <dbReference type="EMBL" id="TFK46277.1"/>
    </source>
</evidence>
<evidence type="ECO:0000256" key="1">
    <source>
        <dbReference type="SAM" id="MobiDB-lite"/>
    </source>
</evidence>
<proteinExistence type="predicted"/>
<sequence>MDNLHASATPGTMRERKVCRDCHCRKIPVSDLHKTCWACQAATVAAVAKTGEGDTRLCDVCLCRTMPNSDSHTTCVVCREYWSSWRQKKTAAAAQVNETSEDGTRICPRCWISTIPVSDSHVTCATCRENRRLERQRKIAAAALVVGRSENTNGGTEVSRRELRHQTSGDATAPSTTCSNEESHIGISDMSAAGGAAAGPGRKVDERSRDENWNINNDETRKNNKEVARSRTKGYAPVPLADRPAIQNEVGERTQEPDSQTKALNAKTAKAAKPAAAPVHQRGHSLPAQAWQYGIVDACDPAAADGMRSERLHVHAKRSALPITRREEPRTKETEQEDVTGNHSGEVKQHDEPTKARFAGTVTPDKDLFEVADALLLLSEKHVLFSRTNSVMSGLSVNPERHEEEDHATSQKQPVVVEPVQNECAPRPDTTSLHVAEALLMLSKQPIVFHHGGSSIDYERWARQELERL</sequence>
<feature type="region of interest" description="Disordered" evidence="1">
    <location>
        <begin position="316"/>
        <end position="359"/>
    </location>
</feature>
<feature type="region of interest" description="Disordered" evidence="1">
    <location>
        <begin position="150"/>
        <end position="281"/>
    </location>
</feature>
<feature type="compositionally biased region" description="Basic and acidic residues" evidence="1">
    <location>
        <begin position="158"/>
        <end position="167"/>
    </location>
</feature>
<accession>A0A5C3MN17</accession>